<proteinExistence type="predicted"/>
<dbReference type="AlphaFoldDB" id="A0A0C3QID8"/>
<reference evidence="1 2" key="1">
    <citation type="submission" date="2014-04" db="EMBL/GenBank/DDBJ databases">
        <authorList>
            <consortium name="DOE Joint Genome Institute"/>
            <person name="Kuo A."/>
            <person name="Girlanda M."/>
            <person name="Perotto S."/>
            <person name="Kohler A."/>
            <person name="Nagy L.G."/>
            <person name="Floudas D."/>
            <person name="Copeland A."/>
            <person name="Barry K.W."/>
            <person name="Cichocki N."/>
            <person name="Veneault-Fourrey C."/>
            <person name="LaButti K."/>
            <person name="Lindquist E.A."/>
            <person name="Lipzen A."/>
            <person name="Lundell T."/>
            <person name="Morin E."/>
            <person name="Murat C."/>
            <person name="Sun H."/>
            <person name="Tunlid A."/>
            <person name="Henrissat B."/>
            <person name="Grigoriev I.V."/>
            <person name="Hibbett D.S."/>
            <person name="Martin F."/>
            <person name="Nordberg H.P."/>
            <person name="Cantor M.N."/>
            <person name="Hua S.X."/>
        </authorList>
    </citation>
    <scope>NUCLEOTIDE SEQUENCE [LARGE SCALE GENOMIC DNA]</scope>
    <source>
        <strain evidence="1 2">MUT 4182</strain>
    </source>
</reference>
<evidence type="ECO:0000313" key="2">
    <source>
        <dbReference type="Proteomes" id="UP000054248"/>
    </source>
</evidence>
<dbReference type="Proteomes" id="UP000054248">
    <property type="component" value="Unassembled WGS sequence"/>
</dbReference>
<organism evidence="1 2">
    <name type="scientific">Tulasnella calospora MUT 4182</name>
    <dbReference type="NCBI Taxonomy" id="1051891"/>
    <lineage>
        <taxon>Eukaryota</taxon>
        <taxon>Fungi</taxon>
        <taxon>Dikarya</taxon>
        <taxon>Basidiomycota</taxon>
        <taxon>Agaricomycotina</taxon>
        <taxon>Agaricomycetes</taxon>
        <taxon>Cantharellales</taxon>
        <taxon>Tulasnellaceae</taxon>
        <taxon>Tulasnella</taxon>
    </lineage>
</organism>
<dbReference type="EMBL" id="KN822960">
    <property type="protein sequence ID" value="KIO31800.1"/>
    <property type="molecule type" value="Genomic_DNA"/>
</dbReference>
<name>A0A0C3QID8_9AGAM</name>
<evidence type="ECO:0000313" key="1">
    <source>
        <dbReference type="EMBL" id="KIO31800.1"/>
    </source>
</evidence>
<gene>
    <name evidence="1" type="ORF">M407DRAFT_19309</name>
</gene>
<protein>
    <submittedName>
        <fullName evidence="1">Uncharacterized protein</fullName>
    </submittedName>
</protein>
<keyword evidence="2" id="KW-1185">Reference proteome</keyword>
<dbReference type="HOGENOM" id="CLU_089053_0_0_1"/>
<dbReference type="OrthoDB" id="3243887at2759"/>
<sequence length="273" mass="31084">MDIHSAIEQALKALDLLNGGHKYNERSPVDPLRKAEDRIKLFVPRTGWTQPTEDEDKNKLVTLTKMLREITDSAALSSKKYSVDVKLCDSSKESVNPISETLEYTFTGDGYTLDDLLYIVRLRRPNAITHPPFLYCRQVEAHMYTHEGSIFKRRNSWEPLKGLSRTGQGVGVVYLIAPEPKFVLLVKGAPSEEGESGKDGFYIVHKFGDQTNEIIAEHQSQTRTFYHISETSWGYTCIPNAASGVTWRQHKNRKQLTLYDGEWFVCVPQDEEA</sequence>
<reference evidence="2" key="2">
    <citation type="submission" date="2015-01" db="EMBL/GenBank/DDBJ databases">
        <title>Evolutionary Origins and Diversification of the Mycorrhizal Mutualists.</title>
        <authorList>
            <consortium name="DOE Joint Genome Institute"/>
            <consortium name="Mycorrhizal Genomics Consortium"/>
            <person name="Kohler A."/>
            <person name="Kuo A."/>
            <person name="Nagy L.G."/>
            <person name="Floudas D."/>
            <person name="Copeland A."/>
            <person name="Barry K.W."/>
            <person name="Cichocki N."/>
            <person name="Veneault-Fourrey C."/>
            <person name="LaButti K."/>
            <person name="Lindquist E.A."/>
            <person name="Lipzen A."/>
            <person name="Lundell T."/>
            <person name="Morin E."/>
            <person name="Murat C."/>
            <person name="Riley R."/>
            <person name="Ohm R."/>
            <person name="Sun H."/>
            <person name="Tunlid A."/>
            <person name="Henrissat B."/>
            <person name="Grigoriev I.V."/>
            <person name="Hibbett D.S."/>
            <person name="Martin F."/>
        </authorList>
    </citation>
    <scope>NUCLEOTIDE SEQUENCE [LARGE SCALE GENOMIC DNA]</scope>
    <source>
        <strain evidence="2">MUT 4182</strain>
    </source>
</reference>
<accession>A0A0C3QID8</accession>